<evidence type="ECO:0008006" key="4">
    <source>
        <dbReference type="Google" id="ProtNLM"/>
    </source>
</evidence>
<dbReference type="InterPro" id="IPR011256">
    <property type="entry name" value="Reg_factor_effector_dom_sf"/>
</dbReference>
<gene>
    <name evidence="2" type="ORF">AAHA92_16275</name>
</gene>
<keyword evidence="3" id="KW-1185">Reference proteome</keyword>
<sequence length="340" mass="38542">MAMISAANFHPRPTTASFFPEPQKHRSNRLVVPLRSAAQQQVPTNAEVQRLVNFLSEDLPHLFDGRGIDTTAYDDGVKFRDPITKHDGISGYLFNIAMVGKLFNPDFQLHSVKQTGPYEISTRWTVVMKVVLLPWKPELVLTGTSAMAINPQNMKFCTHVDSWDSIKNNDYFSIEGFMDMVKQLRVYKTPDVEIPRYGILKRTANYEVRKYDPFIVVGTFGDKLSGSTDFSSVVGYAFFTRSFAPISVDDLILSSLQALNEAEVSLRKADGGIAAVLKFSGKPDEEIFQAKEKALRRNLARDGLRGKEGCLLARYNDPRRTWSFVMRNEVLIWLEEFLLN</sequence>
<dbReference type="Pfam" id="PF04832">
    <property type="entry name" value="SOUL"/>
    <property type="match status" value="1"/>
</dbReference>
<evidence type="ECO:0000313" key="2">
    <source>
        <dbReference type="EMBL" id="KAL1547981.1"/>
    </source>
</evidence>
<name>A0ABD1GV07_SALDI</name>
<dbReference type="Proteomes" id="UP001567538">
    <property type="component" value="Unassembled WGS sequence"/>
</dbReference>
<evidence type="ECO:0000256" key="1">
    <source>
        <dbReference type="ARBA" id="ARBA00009817"/>
    </source>
</evidence>
<protein>
    <recommendedName>
        <fullName evidence="4">SOUL heme-binding protein</fullName>
    </recommendedName>
</protein>
<dbReference type="PANTHER" id="PTHR11220">
    <property type="entry name" value="HEME-BINDING PROTEIN-RELATED"/>
    <property type="match status" value="1"/>
</dbReference>
<comment type="caution">
    <text evidence="2">The sequence shown here is derived from an EMBL/GenBank/DDBJ whole genome shotgun (WGS) entry which is preliminary data.</text>
</comment>
<proteinExistence type="inferred from homology"/>
<dbReference type="PANTHER" id="PTHR11220:SF50">
    <property type="entry name" value="SOUL HEME-BINDING FAMILY PROTEIN"/>
    <property type="match status" value="1"/>
</dbReference>
<dbReference type="Gene3D" id="3.20.80.10">
    <property type="entry name" value="Regulatory factor, effector binding domain"/>
    <property type="match status" value="1"/>
</dbReference>
<dbReference type="EMBL" id="JBEAFC010000007">
    <property type="protein sequence ID" value="KAL1547981.1"/>
    <property type="molecule type" value="Genomic_DNA"/>
</dbReference>
<dbReference type="SUPFAM" id="SSF55136">
    <property type="entry name" value="Probable bacterial effector-binding domain"/>
    <property type="match status" value="1"/>
</dbReference>
<dbReference type="Pfam" id="PF10184">
    <property type="entry name" value="DUF2358"/>
    <property type="match status" value="1"/>
</dbReference>
<accession>A0ABD1GV07</accession>
<dbReference type="AlphaFoldDB" id="A0ABD1GV07"/>
<evidence type="ECO:0000313" key="3">
    <source>
        <dbReference type="Proteomes" id="UP001567538"/>
    </source>
</evidence>
<organism evidence="2 3">
    <name type="scientific">Salvia divinorum</name>
    <name type="common">Maria pastora</name>
    <name type="synonym">Diviner's sage</name>
    <dbReference type="NCBI Taxonomy" id="28513"/>
    <lineage>
        <taxon>Eukaryota</taxon>
        <taxon>Viridiplantae</taxon>
        <taxon>Streptophyta</taxon>
        <taxon>Embryophyta</taxon>
        <taxon>Tracheophyta</taxon>
        <taxon>Spermatophyta</taxon>
        <taxon>Magnoliopsida</taxon>
        <taxon>eudicotyledons</taxon>
        <taxon>Gunneridae</taxon>
        <taxon>Pentapetalae</taxon>
        <taxon>asterids</taxon>
        <taxon>lamiids</taxon>
        <taxon>Lamiales</taxon>
        <taxon>Lamiaceae</taxon>
        <taxon>Nepetoideae</taxon>
        <taxon>Mentheae</taxon>
        <taxon>Salviinae</taxon>
        <taxon>Salvia</taxon>
        <taxon>Salvia subgen. Calosphace</taxon>
    </lineage>
</organism>
<dbReference type="InterPro" id="IPR006917">
    <property type="entry name" value="SOUL_heme-bd"/>
</dbReference>
<reference evidence="2 3" key="1">
    <citation type="submission" date="2024-06" db="EMBL/GenBank/DDBJ databases">
        <title>A chromosome level genome sequence of Diviner's sage (Salvia divinorum).</title>
        <authorList>
            <person name="Ford S.A."/>
            <person name="Ro D.-K."/>
            <person name="Ness R.W."/>
            <person name="Phillips M.A."/>
        </authorList>
    </citation>
    <scope>NUCLEOTIDE SEQUENCE [LARGE SCALE GENOMIC DNA]</scope>
    <source>
        <strain evidence="2">SAF-2024a</strain>
        <tissue evidence="2">Leaf</tissue>
    </source>
</reference>
<comment type="similarity">
    <text evidence="1">Belongs to the HEBP family.</text>
</comment>
<dbReference type="InterPro" id="IPR018790">
    <property type="entry name" value="DUF2358"/>
</dbReference>